<sequence>MSKTSNNVSIDVFLDGDGRIKQVPVPNRTKLPVLAYLAGKFEPGRDYSEKEVNELVTRWHTFEDFHLLRRLLIDYGFLGRTRNGSRYWVIEKENKGGEN</sequence>
<protein>
    <recommendedName>
        <fullName evidence="1">DUF2087 domain-containing protein</fullName>
    </recommendedName>
</protein>
<comment type="caution">
    <text evidence="2">The sequence shown here is derived from an EMBL/GenBank/DDBJ whole genome shotgun (WGS) entry which is preliminary data.</text>
</comment>
<proteinExistence type="predicted"/>
<organism evidence="2">
    <name type="scientific">bioreactor metagenome</name>
    <dbReference type="NCBI Taxonomy" id="1076179"/>
    <lineage>
        <taxon>unclassified sequences</taxon>
        <taxon>metagenomes</taxon>
        <taxon>ecological metagenomes</taxon>
    </lineage>
</organism>
<accession>A0A645F1J9</accession>
<gene>
    <name evidence="2" type="ORF">SDC9_153750</name>
</gene>
<dbReference type="EMBL" id="VSSQ01052400">
    <property type="protein sequence ID" value="MPN06494.1"/>
    <property type="molecule type" value="Genomic_DNA"/>
</dbReference>
<evidence type="ECO:0000259" key="1">
    <source>
        <dbReference type="Pfam" id="PF09860"/>
    </source>
</evidence>
<dbReference type="AlphaFoldDB" id="A0A645F1J9"/>
<evidence type="ECO:0000313" key="2">
    <source>
        <dbReference type="EMBL" id="MPN06494.1"/>
    </source>
</evidence>
<reference evidence="2" key="1">
    <citation type="submission" date="2019-08" db="EMBL/GenBank/DDBJ databases">
        <authorList>
            <person name="Kucharzyk K."/>
            <person name="Murdoch R.W."/>
            <person name="Higgins S."/>
            <person name="Loffler F."/>
        </authorList>
    </citation>
    <scope>NUCLEOTIDE SEQUENCE</scope>
</reference>
<name>A0A645F1J9_9ZZZZ</name>
<feature type="domain" description="DUF2087" evidence="1">
    <location>
        <begin position="19"/>
        <end position="89"/>
    </location>
</feature>
<dbReference type="InterPro" id="IPR018656">
    <property type="entry name" value="DUF2087"/>
</dbReference>
<dbReference type="Pfam" id="PF09860">
    <property type="entry name" value="DUF2087"/>
    <property type="match status" value="1"/>
</dbReference>